<proteinExistence type="predicted"/>
<name>W2SN96_NECAM</name>
<dbReference type="EMBL" id="KI668838">
    <property type="protein sequence ID" value="ETN71159.1"/>
    <property type="molecule type" value="Genomic_DNA"/>
</dbReference>
<keyword evidence="2" id="KW-1185">Reference proteome</keyword>
<dbReference type="KEGG" id="nai:NECAME_00848"/>
<reference evidence="2" key="1">
    <citation type="journal article" date="2014" name="Nat. Genet.">
        <title>Genome of the human hookworm Necator americanus.</title>
        <authorList>
            <person name="Tang Y.T."/>
            <person name="Gao X."/>
            <person name="Rosa B.A."/>
            <person name="Abubucker S."/>
            <person name="Hallsworth-Pepin K."/>
            <person name="Martin J."/>
            <person name="Tyagi R."/>
            <person name="Heizer E."/>
            <person name="Zhang X."/>
            <person name="Bhonagiri-Palsikar V."/>
            <person name="Minx P."/>
            <person name="Warren W.C."/>
            <person name="Wang Q."/>
            <person name="Zhan B."/>
            <person name="Hotez P.J."/>
            <person name="Sternberg P.W."/>
            <person name="Dougall A."/>
            <person name="Gaze S.T."/>
            <person name="Mulvenna J."/>
            <person name="Sotillo J."/>
            <person name="Ranganathan S."/>
            <person name="Rabelo E.M."/>
            <person name="Wilson R.K."/>
            <person name="Felgner P.L."/>
            <person name="Bethony J."/>
            <person name="Hawdon J.M."/>
            <person name="Gasser R.B."/>
            <person name="Loukas A."/>
            <person name="Mitreva M."/>
        </authorList>
    </citation>
    <scope>NUCLEOTIDE SEQUENCE [LARGE SCALE GENOMIC DNA]</scope>
</reference>
<gene>
    <name evidence="1" type="ORF">NECAME_00848</name>
</gene>
<sequence>MVDKCDYHHTPQNIIIHVLNANASGMHFHPVIAEPPHVDVAPVAIAPIVQPPPVVAPQEVIHPPPVVAPPQVIQPPPVVAPQKVIVPPPLVAPVPVPVPIHHEHPRTEVRNVASHYAKEAGHMSATSMVSGDDHHGLGHGLIGHGLLGHGHGGLLPGGLMGGDMHYAGGLGGGIIGRKAAVKAAKKKTT</sequence>
<organism evidence="1 2">
    <name type="scientific">Necator americanus</name>
    <name type="common">Human hookworm</name>
    <dbReference type="NCBI Taxonomy" id="51031"/>
    <lineage>
        <taxon>Eukaryota</taxon>
        <taxon>Metazoa</taxon>
        <taxon>Ecdysozoa</taxon>
        <taxon>Nematoda</taxon>
        <taxon>Chromadorea</taxon>
        <taxon>Rhabditida</taxon>
        <taxon>Rhabditina</taxon>
        <taxon>Rhabditomorpha</taxon>
        <taxon>Strongyloidea</taxon>
        <taxon>Ancylostomatidae</taxon>
        <taxon>Bunostominae</taxon>
        <taxon>Necator</taxon>
    </lineage>
</organism>
<evidence type="ECO:0000313" key="1">
    <source>
        <dbReference type="EMBL" id="ETN71159.1"/>
    </source>
</evidence>
<accession>W2SN96</accession>
<evidence type="ECO:0000313" key="2">
    <source>
        <dbReference type="Proteomes" id="UP000053676"/>
    </source>
</evidence>
<dbReference type="Proteomes" id="UP000053676">
    <property type="component" value="Unassembled WGS sequence"/>
</dbReference>
<dbReference type="AlphaFoldDB" id="W2SN96"/>
<protein>
    <submittedName>
        <fullName evidence="1">Uncharacterized protein</fullName>
    </submittedName>
</protein>
<dbReference type="OrthoDB" id="5910895at2759"/>